<feature type="non-terminal residue" evidence="1">
    <location>
        <position position="126"/>
    </location>
</feature>
<sequence length="126" mass="14013">DVRAEAYALVLSAKNTNAGSSYLTHLYEFILESVKERLDMYNIKTLPDYQALADVIVMLCIHLAELKTLYITDTGHAISSGRIGDPKAVYSTVAYEAKNIAHTYTIAGECLRHSSNNHTSPMQNYI</sequence>
<evidence type="ECO:0000313" key="1">
    <source>
        <dbReference type="EMBL" id="CAG8695807.1"/>
    </source>
</evidence>
<organism evidence="1 2">
    <name type="scientific">Scutellospora calospora</name>
    <dbReference type="NCBI Taxonomy" id="85575"/>
    <lineage>
        <taxon>Eukaryota</taxon>
        <taxon>Fungi</taxon>
        <taxon>Fungi incertae sedis</taxon>
        <taxon>Mucoromycota</taxon>
        <taxon>Glomeromycotina</taxon>
        <taxon>Glomeromycetes</taxon>
        <taxon>Diversisporales</taxon>
        <taxon>Gigasporaceae</taxon>
        <taxon>Scutellospora</taxon>
    </lineage>
</organism>
<protein>
    <submittedName>
        <fullName evidence="1">10158_t:CDS:1</fullName>
    </submittedName>
</protein>
<reference evidence="1" key="1">
    <citation type="submission" date="2021-06" db="EMBL/GenBank/DDBJ databases">
        <authorList>
            <person name="Kallberg Y."/>
            <person name="Tangrot J."/>
            <person name="Rosling A."/>
        </authorList>
    </citation>
    <scope>NUCLEOTIDE SEQUENCE</scope>
    <source>
        <strain evidence="1">AU212A</strain>
    </source>
</reference>
<keyword evidence="2" id="KW-1185">Reference proteome</keyword>
<dbReference type="EMBL" id="CAJVPM010037551">
    <property type="protein sequence ID" value="CAG8695807.1"/>
    <property type="molecule type" value="Genomic_DNA"/>
</dbReference>
<gene>
    <name evidence="1" type="ORF">SCALOS_LOCUS10312</name>
</gene>
<name>A0ACA9PCS0_9GLOM</name>
<dbReference type="Proteomes" id="UP000789860">
    <property type="component" value="Unassembled WGS sequence"/>
</dbReference>
<accession>A0ACA9PCS0</accession>
<proteinExistence type="predicted"/>
<feature type="non-terminal residue" evidence="1">
    <location>
        <position position="1"/>
    </location>
</feature>
<comment type="caution">
    <text evidence="1">The sequence shown here is derived from an EMBL/GenBank/DDBJ whole genome shotgun (WGS) entry which is preliminary data.</text>
</comment>
<evidence type="ECO:0000313" key="2">
    <source>
        <dbReference type="Proteomes" id="UP000789860"/>
    </source>
</evidence>